<dbReference type="InterPro" id="IPR012745">
    <property type="entry name" value="Pseudoazurin"/>
</dbReference>
<feature type="domain" description="Blue (type 1) copper" evidence="9">
    <location>
        <begin position="2"/>
        <end position="84"/>
    </location>
</feature>
<dbReference type="GO" id="GO:0005507">
    <property type="term" value="F:copper ion binding"/>
    <property type="evidence" value="ECO:0007669"/>
    <property type="project" value="UniProtKB-UniRule"/>
</dbReference>
<reference evidence="10 11" key="1">
    <citation type="submission" date="2016-03" db="EMBL/GenBank/DDBJ databases">
        <authorList>
            <person name="Ploux O."/>
        </authorList>
    </citation>
    <scope>NUCLEOTIDE SEQUENCE [LARGE SCALE GENOMIC DNA]</scope>
    <source>
        <strain evidence="10 11">BER2</strain>
    </source>
</reference>
<dbReference type="PRINTS" id="PR00155">
    <property type="entry name" value="AMICYANIN"/>
</dbReference>
<keyword evidence="3 8" id="KW-0479">Metal-binding</keyword>
<dbReference type="AlphaFoldDB" id="A0A150WKW5"/>
<feature type="binding site" evidence="8">
    <location>
        <position position="70"/>
    </location>
    <ligand>
        <name>Cu cation</name>
        <dbReference type="ChEBI" id="CHEBI:23378"/>
    </ligand>
</feature>
<dbReference type="Gene3D" id="2.60.40.420">
    <property type="entry name" value="Cupredoxins - blue copper proteins"/>
    <property type="match status" value="1"/>
</dbReference>
<evidence type="ECO:0000256" key="2">
    <source>
        <dbReference type="ARBA" id="ARBA00022448"/>
    </source>
</evidence>
<evidence type="ECO:0000256" key="1">
    <source>
        <dbReference type="ARBA" id="ARBA00004418"/>
    </source>
</evidence>
<dbReference type="EMBL" id="LUKF01000012">
    <property type="protein sequence ID" value="KYG64620.1"/>
    <property type="molecule type" value="Genomic_DNA"/>
</dbReference>
<accession>A0A150WKW5</accession>
<evidence type="ECO:0000256" key="4">
    <source>
        <dbReference type="ARBA" id="ARBA00022764"/>
    </source>
</evidence>
<dbReference type="InterPro" id="IPR000923">
    <property type="entry name" value="BlueCu_1"/>
</dbReference>
<protein>
    <recommendedName>
        <fullName evidence="7">Pseudoazurin</fullName>
    </recommendedName>
</protein>
<dbReference type="NCBIfam" id="TIGR02375">
    <property type="entry name" value="pseudoazurin"/>
    <property type="match status" value="1"/>
</dbReference>
<dbReference type="InterPro" id="IPR008972">
    <property type="entry name" value="Cupredoxin"/>
</dbReference>
<comment type="caution">
    <text evidence="10">The sequence shown here is derived from an EMBL/GenBank/DDBJ whole genome shotgun (WGS) entry which is preliminary data.</text>
</comment>
<dbReference type="GO" id="GO:0009055">
    <property type="term" value="F:electron transfer activity"/>
    <property type="evidence" value="ECO:0007669"/>
    <property type="project" value="InterPro"/>
</dbReference>
<feature type="binding site" evidence="8">
    <location>
        <position position="34"/>
    </location>
    <ligand>
        <name>Cu cation</name>
        <dbReference type="ChEBI" id="CHEBI:23378"/>
    </ligand>
</feature>
<organism evidence="10 11">
    <name type="scientific">Bdellovibrio bacteriovorus</name>
    <dbReference type="NCBI Taxonomy" id="959"/>
    <lineage>
        <taxon>Bacteria</taxon>
        <taxon>Pseudomonadati</taxon>
        <taxon>Bdellovibrionota</taxon>
        <taxon>Bdellovibrionia</taxon>
        <taxon>Bdellovibrionales</taxon>
        <taxon>Pseudobdellovibrionaceae</taxon>
        <taxon>Bdellovibrio</taxon>
    </lineage>
</organism>
<evidence type="ECO:0000256" key="7">
    <source>
        <dbReference type="NCBIfam" id="TIGR02375"/>
    </source>
</evidence>
<evidence type="ECO:0000256" key="3">
    <source>
        <dbReference type="ARBA" id="ARBA00022723"/>
    </source>
</evidence>
<keyword evidence="5" id="KW-0249">Electron transport</keyword>
<dbReference type="OrthoDB" id="5294411at2"/>
<dbReference type="Proteomes" id="UP000075391">
    <property type="component" value="Unassembled WGS sequence"/>
</dbReference>
<evidence type="ECO:0000259" key="9">
    <source>
        <dbReference type="Pfam" id="PF00127"/>
    </source>
</evidence>
<comment type="cofactor">
    <cofactor evidence="8">
        <name>Cu cation</name>
        <dbReference type="ChEBI" id="CHEBI:23378"/>
    </cofactor>
    <text evidence="8">Binds 1 copper ion per subunit.</text>
</comment>
<feature type="binding site" evidence="8">
    <location>
        <position position="73"/>
    </location>
    <ligand>
        <name>Cu cation</name>
        <dbReference type="ChEBI" id="CHEBI:23378"/>
    </ligand>
</feature>
<proteinExistence type="predicted"/>
<name>A0A150WKW5_BDEBC</name>
<evidence type="ECO:0000313" key="11">
    <source>
        <dbReference type="Proteomes" id="UP000075391"/>
    </source>
</evidence>
<evidence type="ECO:0000256" key="8">
    <source>
        <dbReference type="PIRSR" id="PIRSR602386-1"/>
    </source>
</evidence>
<evidence type="ECO:0000256" key="6">
    <source>
        <dbReference type="ARBA" id="ARBA00023008"/>
    </source>
</evidence>
<dbReference type="InterPro" id="IPR002386">
    <property type="entry name" value="Amicyanin/Pseudoazurin"/>
</dbReference>
<dbReference type="Pfam" id="PF00127">
    <property type="entry name" value="Copper-bind"/>
    <property type="match status" value="1"/>
</dbReference>
<dbReference type="SUPFAM" id="SSF49503">
    <property type="entry name" value="Cupredoxins"/>
    <property type="match status" value="1"/>
</dbReference>
<sequence length="119" mass="12903">MLNNGKDGIMVFEPGYLKANKGDTIKFVPTDPAHDVSSVSIPTGAKPFQAAVGKSITVKVNEEGVYLYECKAHLPMAMVGIIQVGAPKNLSEVKKSAQSLSPQFVMHKDRLDKYLAQVK</sequence>
<evidence type="ECO:0000256" key="5">
    <source>
        <dbReference type="ARBA" id="ARBA00022982"/>
    </source>
</evidence>
<keyword evidence="4" id="KW-0574">Periplasm</keyword>
<keyword evidence="6 8" id="KW-0186">Copper</keyword>
<gene>
    <name evidence="10" type="ORF">AZI85_03240</name>
</gene>
<comment type="subcellular location">
    <subcellularLocation>
        <location evidence="1">Periplasm</location>
    </subcellularLocation>
</comment>
<dbReference type="GO" id="GO:0042597">
    <property type="term" value="C:periplasmic space"/>
    <property type="evidence" value="ECO:0007669"/>
    <property type="project" value="UniProtKB-SubCell"/>
</dbReference>
<feature type="binding site" evidence="8">
    <location>
        <position position="78"/>
    </location>
    <ligand>
        <name>Cu cation</name>
        <dbReference type="ChEBI" id="CHEBI:23378"/>
    </ligand>
</feature>
<evidence type="ECO:0000313" key="10">
    <source>
        <dbReference type="EMBL" id="KYG64620.1"/>
    </source>
</evidence>
<keyword evidence="2" id="KW-0813">Transport</keyword>